<dbReference type="AlphaFoldDB" id="A0AAD6GBC0"/>
<sequence length="226" mass="24942">MSQTTSEFIFFRVKPSVRPEDPNNEEGEHLLTIFRNTQHESGHQSSAWGRSVKDDNTIVWAINWTDARGSASTEHLTPYLDPNAQPPTSIYATLSPPLCSADALTENPITELCTLSFANSLSAPEKRQLNGDLINFRTAMVEQLPKGSGLKSWSMGEVDRPSLVQHAESPSGQATLHLLVVGWDSIDAHKKSRETEQFVSSISPIREKSLGAIPGLEVKHVSFHKI</sequence>
<evidence type="ECO:0000313" key="2">
    <source>
        <dbReference type="Proteomes" id="UP001220324"/>
    </source>
</evidence>
<protein>
    <recommendedName>
        <fullName evidence="3">ABM domain-containing protein</fullName>
    </recommendedName>
</protein>
<dbReference type="Proteomes" id="UP001220324">
    <property type="component" value="Unassembled WGS sequence"/>
</dbReference>
<accession>A0AAD6GBC0</accession>
<proteinExistence type="predicted"/>
<comment type="caution">
    <text evidence="1">The sequence shown here is derived from an EMBL/GenBank/DDBJ whole genome shotgun (WGS) entry which is preliminary data.</text>
</comment>
<evidence type="ECO:0008006" key="3">
    <source>
        <dbReference type="Google" id="ProtNLM"/>
    </source>
</evidence>
<keyword evidence="2" id="KW-1185">Reference proteome</keyword>
<name>A0AAD6GBC0_9EURO</name>
<dbReference type="EMBL" id="JAQIZZ010000008">
    <property type="protein sequence ID" value="KAJ5525469.1"/>
    <property type="molecule type" value="Genomic_DNA"/>
</dbReference>
<organism evidence="1 2">
    <name type="scientific">Penicillium frequentans</name>
    <dbReference type="NCBI Taxonomy" id="3151616"/>
    <lineage>
        <taxon>Eukaryota</taxon>
        <taxon>Fungi</taxon>
        <taxon>Dikarya</taxon>
        <taxon>Ascomycota</taxon>
        <taxon>Pezizomycotina</taxon>
        <taxon>Eurotiomycetes</taxon>
        <taxon>Eurotiomycetidae</taxon>
        <taxon>Eurotiales</taxon>
        <taxon>Aspergillaceae</taxon>
        <taxon>Penicillium</taxon>
    </lineage>
</organism>
<reference evidence="1 2" key="1">
    <citation type="journal article" date="2023" name="IMA Fungus">
        <title>Comparative genomic study of the Penicillium genus elucidates a diverse pangenome and 15 lateral gene transfer events.</title>
        <authorList>
            <person name="Petersen C."/>
            <person name="Sorensen T."/>
            <person name="Nielsen M.R."/>
            <person name="Sondergaard T.E."/>
            <person name="Sorensen J.L."/>
            <person name="Fitzpatrick D.A."/>
            <person name="Frisvad J.C."/>
            <person name="Nielsen K.L."/>
        </authorList>
    </citation>
    <scope>NUCLEOTIDE SEQUENCE [LARGE SCALE GENOMIC DNA]</scope>
    <source>
        <strain evidence="1 2">IBT 35679</strain>
    </source>
</reference>
<gene>
    <name evidence="1" type="ORF">N7494_012119</name>
</gene>
<evidence type="ECO:0000313" key="1">
    <source>
        <dbReference type="EMBL" id="KAJ5525469.1"/>
    </source>
</evidence>